<comment type="caution">
    <text evidence="2">The sequence shown here is derived from an EMBL/GenBank/DDBJ whole genome shotgun (WGS) entry which is preliminary data.</text>
</comment>
<accession>A0AAE3JJ79</accession>
<feature type="transmembrane region" description="Helical" evidence="1">
    <location>
        <begin position="58"/>
        <end position="75"/>
    </location>
</feature>
<dbReference type="AlphaFoldDB" id="A0AAE3JJ79"/>
<evidence type="ECO:0000313" key="2">
    <source>
        <dbReference type="EMBL" id="MCD1656082.1"/>
    </source>
</evidence>
<proteinExistence type="predicted"/>
<feature type="transmembrane region" description="Helical" evidence="1">
    <location>
        <begin position="6"/>
        <end position="21"/>
    </location>
</feature>
<evidence type="ECO:0000256" key="1">
    <source>
        <dbReference type="SAM" id="Phobius"/>
    </source>
</evidence>
<name>A0AAE3JJ79_9SPIR</name>
<keyword evidence="1" id="KW-0472">Membrane</keyword>
<dbReference type="RefSeq" id="WP_230758465.1">
    <property type="nucleotide sequence ID" value="NZ_JAINWA010000003.1"/>
</dbReference>
<feature type="transmembrane region" description="Helical" evidence="1">
    <location>
        <begin position="33"/>
        <end position="52"/>
    </location>
</feature>
<sequence>MNTVLFVFLLITVALLIYFLSKELKTDKMNKTLTISMILLGVLQLLIGFLNIGEPVSYVSFAVGILIIVTFVIQIKKIN</sequence>
<dbReference type="Proteomes" id="UP001198163">
    <property type="component" value="Unassembled WGS sequence"/>
</dbReference>
<protein>
    <submittedName>
        <fullName evidence="2">Uncharacterized protein</fullName>
    </submittedName>
</protein>
<gene>
    <name evidence="2" type="ORF">K7J14_15385</name>
</gene>
<keyword evidence="1" id="KW-1133">Transmembrane helix</keyword>
<evidence type="ECO:0000313" key="3">
    <source>
        <dbReference type="Proteomes" id="UP001198163"/>
    </source>
</evidence>
<reference evidence="2" key="1">
    <citation type="submission" date="2021-08" db="EMBL/GenBank/DDBJ databases">
        <title>Comparative analyses of Brucepasteria parasyntrophica and Teretinema zuelzerae.</title>
        <authorList>
            <person name="Song Y."/>
            <person name="Brune A."/>
        </authorList>
    </citation>
    <scope>NUCLEOTIDE SEQUENCE</scope>
    <source>
        <strain evidence="2">DSM 1903</strain>
    </source>
</reference>
<organism evidence="2 3">
    <name type="scientific">Teretinema zuelzerae</name>
    <dbReference type="NCBI Taxonomy" id="156"/>
    <lineage>
        <taxon>Bacteria</taxon>
        <taxon>Pseudomonadati</taxon>
        <taxon>Spirochaetota</taxon>
        <taxon>Spirochaetia</taxon>
        <taxon>Spirochaetales</taxon>
        <taxon>Treponemataceae</taxon>
        <taxon>Teretinema</taxon>
    </lineage>
</organism>
<dbReference type="EMBL" id="JAINWA010000003">
    <property type="protein sequence ID" value="MCD1656082.1"/>
    <property type="molecule type" value="Genomic_DNA"/>
</dbReference>
<keyword evidence="3" id="KW-1185">Reference proteome</keyword>
<keyword evidence="1" id="KW-0812">Transmembrane</keyword>